<dbReference type="EMBL" id="CAJPDT010000067">
    <property type="protein sequence ID" value="CAF9932791.1"/>
    <property type="molecule type" value="Genomic_DNA"/>
</dbReference>
<evidence type="ECO:0000256" key="1">
    <source>
        <dbReference type="ARBA" id="ARBA00007831"/>
    </source>
</evidence>
<evidence type="ECO:0000313" key="6">
    <source>
        <dbReference type="EMBL" id="CAF9932791.1"/>
    </source>
</evidence>
<keyword evidence="4" id="KW-0111">Calcium/phospholipid-binding</keyword>
<feature type="compositionally biased region" description="Gly residues" evidence="5">
    <location>
        <begin position="51"/>
        <end position="64"/>
    </location>
</feature>
<sequence>MSYPPPHGSYPQQYGPPPPQGYQYPPQAYPSQGYPPQQGYSGPPAPPQGYAQGGQSGAPHGGYLQGATIGPGRPPPSPQQQHGGYATQGQYNHGYPPPQQPAYGAPSHSPYPQQQAYPPPQQQPYGPPPHSPNPQQQTYPPSQPSPYGAPPPQGQYPQQQYSVPPASQQYGQPPPQHGTYNAPPQALPYGAPPPQSYGTPQARPTPPSPGYVPGQVARVDMSHQADECRKAMKGLGTDEAALIRVLTRIPPLEIPIIKEAFRQRHGRDLEHDVQKEVSGHFELCLLSILRGPLQQDVWCLNKALKGAGTDEDLLNEVLIGRSNADMQAMKQAYHHTYHRNLEHDVRDDLSAKTERLFSMILSATRQEESAPVLPQSIDADVTEIHRCTEARIGAEQLTVCAILSNRSDTQIRAIAHAYEHKYRRSLEMVFIHEFSGHMEDVLVQMVRCGTDRAMRDAINLEHAMAGAGTKDHMLVARIVKLHWNPAHLQQVKGAYKVRYKRDLIGRVRGETSGDYERCLVAMLQ</sequence>
<evidence type="ECO:0000256" key="3">
    <source>
        <dbReference type="ARBA" id="ARBA00023216"/>
    </source>
</evidence>
<keyword evidence="4" id="KW-0106">Calcium</keyword>
<evidence type="ECO:0000256" key="2">
    <source>
        <dbReference type="ARBA" id="ARBA00022737"/>
    </source>
</evidence>
<dbReference type="PRINTS" id="PR01813">
    <property type="entry name" value="ANNEXINFUNGI"/>
</dbReference>
<dbReference type="SMART" id="SM00335">
    <property type="entry name" value="ANX"/>
    <property type="match status" value="4"/>
</dbReference>
<dbReference type="InterPro" id="IPR037104">
    <property type="entry name" value="Annexin_sf"/>
</dbReference>
<comment type="caution">
    <text evidence="6">The sequence shown here is derived from an EMBL/GenBank/DDBJ whole genome shotgun (WGS) entry which is preliminary data.</text>
</comment>
<dbReference type="GO" id="GO:0005886">
    <property type="term" value="C:plasma membrane"/>
    <property type="evidence" value="ECO:0007669"/>
    <property type="project" value="TreeGrafter"/>
</dbReference>
<organism evidence="6 7">
    <name type="scientific">Imshaugia aleurites</name>
    <dbReference type="NCBI Taxonomy" id="172621"/>
    <lineage>
        <taxon>Eukaryota</taxon>
        <taxon>Fungi</taxon>
        <taxon>Dikarya</taxon>
        <taxon>Ascomycota</taxon>
        <taxon>Pezizomycotina</taxon>
        <taxon>Lecanoromycetes</taxon>
        <taxon>OSLEUM clade</taxon>
        <taxon>Lecanoromycetidae</taxon>
        <taxon>Lecanorales</taxon>
        <taxon>Lecanorineae</taxon>
        <taxon>Parmeliaceae</taxon>
        <taxon>Imshaugia</taxon>
    </lineage>
</organism>
<dbReference type="GO" id="GO:0012506">
    <property type="term" value="C:vesicle membrane"/>
    <property type="evidence" value="ECO:0007669"/>
    <property type="project" value="TreeGrafter"/>
</dbReference>
<feature type="compositionally biased region" description="Pro residues" evidence="5">
    <location>
        <begin position="117"/>
        <end position="132"/>
    </location>
</feature>
<comment type="domain">
    <text evidence="4">A pair of annexin repeats may form one binding site for calcium and phospholipid.</text>
</comment>
<protein>
    <recommendedName>
        <fullName evidence="4">Annexin</fullName>
    </recommendedName>
</protein>
<accession>A0A8H3FY34</accession>
<dbReference type="PROSITE" id="PS00223">
    <property type="entry name" value="ANNEXIN_1"/>
    <property type="match status" value="1"/>
</dbReference>
<reference evidence="6" key="1">
    <citation type="submission" date="2021-03" db="EMBL/GenBank/DDBJ databases">
        <authorList>
            <person name="Tagirdzhanova G."/>
        </authorList>
    </citation>
    <scope>NUCLEOTIDE SEQUENCE</scope>
</reference>
<proteinExistence type="inferred from homology"/>
<dbReference type="GO" id="GO:0005509">
    <property type="term" value="F:calcium ion binding"/>
    <property type="evidence" value="ECO:0007669"/>
    <property type="project" value="InterPro"/>
</dbReference>
<gene>
    <name evidence="6" type="ORF">IMSHALPRED_008985</name>
</gene>
<dbReference type="InterPro" id="IPR018252">
    <property type="entry name" value="Annexin_repeat_CS"/>
</dbReference>
<feature type="compositionally biased region" description="Pro residues" evidence="5">
    <location>
        <begin position="1"/>
        <end position="20"/>
    </location>
</feature>
<feature type="compositionally biased region" description="Low complexity" evidence="5">
    <location>
        <begin position="155"/>
        <end position="170"/>
    </location>
</feature>
<comment type="similarity">
    <text evidence="1 4">Belongs to the annexin family.</text>
</comment>
<feature type="compositionally biased region" description="Low complexity" evidence="5">
    <location>
        <begin position="21"/>
        <end position="42"/>
    </location>
</feature>
<dbReference type="GO" id="GO:0005634">
    <property type="term" value="C:nucleus"/>
    <property type="evidence" value="ECO:0007669"/>
    <property type="project" value="TreeGrafter"/>
</dbReference>
<dbReference type="PANTHER" id="PTHR10502">
    <property type="entry name" value="ANNEXIN"/>
    <property type="match status" value="1"/>
</dbReference>
<keyword evidence="2 4" id="KW-0677">Repeat</keyword>
<feature type="region of interest" description="Disordered" evidence="5">
    <location>
        <begin position="1"/>
        <end position="215"/>
    </location>
</feature>
<dbReference type="PANTHER" id="PTHR10502:SF102">
    <property type="entry name" value="ANNEXIN B11"/>
    <property type="match status" value="1"/>
</dbReference>
<dbReference type="OrthoDB" id="37886at2759"/>
<feature type="compositionally biased region" description="Pro residues" evidence="5">
    <location>
        <begin position="141"/>
        <end position="154"/>
    </location>
</feature>
<dbReference type="GO" id="GO:0001786">
    <property type="term" value="F:phosphatidylserine binding"/>
    <property type="evidence" value="ECO:0007669"/>
    <property type="project" value="TreeGrafter"/>
</dbReference>
<dbReference type="PROSITE" id="PS51897">
    <property type="entry name" value="ANNEXIN_2"/>
    <property type="match status" value="4"/>
</dbReference>
<dbReference type="InterPro" id="IPR009117">
    <property type="entry name" value="ANX14"/>
</dbReference>
<dbReference type="AlphaFoldDB" id="A0A8H3FY34"/>
<dbReference type="GO" id="GO:0005544">
    <property type="term" value="F:calcium-dependent phospholipid binding"/>
    <property type="evidence" value="ECO:0007669"/>
    <property type="project" value="UniProtKB-KW"/>
</dbReference>
<dbReference type="InterPro" id="IPR018502">
    <property type="entry name" value="Annexin_repeat"/>
</dbReference>
<keyword evidence="7" id="KW-1185">Reference proteome</keyword>
<evidence type="ECO:0000313" key="7">
    <source>
        <dbReference type="Proteomes" id="UP000664534"/>
    </source>
</evidence>
<dbReference type="FunFam" id="1.10.220.10:FF:000005">
    <property type="entry name" value="Annexin"/>
    <property type="match status" value="2"/>
</dbReference>
<dbReference type="GO" id="GO:0005737">
    <property type="term" value="C:cytoplasm"/>
    <property type="evidence" value="ECO:0007669"/>
    <property type="project" value="TreeGrafter"/>
</dbReference>
<evidence type="ECO:0000256" key="5">
    <source>
        <dbReference type="SAM" id="MobiDB-lite"/>
    </source>
</evidence>
<dbReference type="InterPro" id="IPR001464">
    <property type="entry name" value="Annexin"/>
</dbReference>
<dbReference type="SUPFAM" id="SSF47874">
    <property type="entry name" value="Annexin"/>
    <property type="match status" value="1"/>
</dbReference>
<dbReference type="PRINTS" id="PR00196">
    <property type="entry name" value="ANNEXIN"/>
</dbReference>
<name>A0A8H3FY34_9LECA</name>
<dbReference type="Proteomes" id="UP000664534">
    <property type="component" value="Unassembled WGS sequence"/>
</dbReference>
<evidence type="ECO:0000256" key="4">
    <source>
        <dbReference type="RuleBase" id="RU003540"/>
    </source>
</evidence>
<feature type="compositionally biased region" description="Low complexity" evidence="5">
    <location>
        <begin position="101"/>
        <end position="116"/>
    </location>
</feature>
<dbReference type="Pfam" id="PF00191">
    <property type="entry name" value="Annexin"/>
    <property type="match status" value="4"/>
</dbReference>
<dbReference type="Gene3D" id="1.10.220.10">
    <property type="entry name" value="Annexin"/>
    <property type="match status" value="4"/>
</dbReference>
<keyword evidence="3 4" id="KW-0041">Annexin</keyword>